<dbReference type="InterPro" id="IPR000073">
    <property type="entry name" value="AB_hydrolase_1"/>
</dbReference>
<organism evidence="7 8">
    <name type="scientific">Longimycelium tulufanense</name>
    <dbReference type="NCBI Taxonomy" id="907463"/>
    <lineage>
        <taxon>Bacteria</taxon>
        <taxon>Bacillati</taxon>
        <taxon>Actinomycetota</taxon>
        <taxon>Actinomycetes</taxon>
        <taxon>Pseudonocardiales</taxon>
        <taxon>Pseudonocardiaceae</taxon>
        <taxon>Longimycelium</taxon>
    </lineage>
</organism>
<evidence type="ECO:0000256" key="3">
    <source>
        <dbReference type="ARBA" id="ARBA00022801"/>
    </source>
</evidence>
<dbReference type="GO" id="GO:0016787">
    <property type="term" value="F:hydrolase activity"/>
    <property type="evidence" value="ECO:0007669"/>
    <property type="project" value="UniProtKB-KW"/>
</dbReference>
<evidence type="ECO:0000313" key="7">
    <source>
        <dbReference type="EMBL" id="GGM73557.1"/>
    </source>
</evidence>
<dbReference type="PANTHER" id="PTHR43248:SF29">
    <property type="entry name" value="TRIPEPTIDYL AMINOPEPTIDASE"/>
    <property type="match status" value="1"/>
</dbReference>
<dbReference type="Pfam" id="PF00561">
    <property type="entry name" value="Abhydrolase_1"/>
    <property type="match status" value="1"/>
</dbReference>
<feature type="region of interest" description="Disordered" evidence="4">
    <location>
        <begin position="247"/>
        <end position="274"/>
    </location>
</feature>
<feature type="domain" description="Peptidase S33 tripeptidyl aminopeptidase-like C-terminal" evidence="6">
    <location>
        <begin position="307"/>
        <end position="409"/>
    </location>
</feature>
<evidence type="ECO:0000313" key="8">
    <source>
        <dbReference type="Proteomes" id="UP000637578"/>
    </source>
</evidence>
<feature type="compositionally biased region" description="Pro residues" evidence="4">
    <location>
        <begin position="255"/>
        <end position="268"/>
    </location>
</feature>
<dbReference type="SUPFAM" id="SSF53474">
    <property type="entry name" value="alpha/beta-Hydrolases"/>
    <property type="match status" value="1"/>
</dbReference>
<dbReference type="PANTHER" id="PTHR43248">
    <property type="entry name" value="2-SUCCINYL-6-HYDROXY-2,4-CYCLOHEXADIENE-1-CARBOXYLATE SYNTHASE"/>
    <property type="match status" value="1"/>
</dbReference>
<name>A0A8J3CIE9_9PSEU</name>
<comment type="similarity">
    <text evidence="1">Belongs to the peptidase S33 family.</text>
</comment>
<reference evidence="7" key="2">
    <citation type="submission" date="2020-09" db="EMBL/GenBank/DDBJ databases">
        <authorList>
            <person name="Sun Q."/>
            <person name="Zhou Y."/>
        </authorList>
    </citation>
    <scope>NUCLEOTIDE SEQUENCE</scope>
    <source>
        <strain evidence="7">CGMCC 4.5737</strain>
    </source>
</reference>
<dbReference type="InterPro" id="IPR029058">
    <property type="entry name" value="AB_hydrolase_fold"/>
</dbReference>
<evidence type="ECO:0000256" key="1">
    <source>
        <dbReference type="ARBA" id="ARBA00010088"/>
    </source>
</evidence>
<protein>
    <submittedName>
        <fullName evidence="7">Peptidase</fullName>
    </submittedName>
</protein>
<evidence type="ECO:0000259" key="6">
    <source>
        <dbReference type="Pfam" id="PF08386"/>
    </source>
</evidence>
<dbReference type="EMBL" id="BMMK01000030">
    <property type="protein sequence ID" value="GGM73557.1"/>
    <property type="molecule type" value="Genomic_DNA"/>
</dbReference>
<dbReference type="Gene3D" id="3.40.50.1820">
    <property type="entry name" value="alpha/beta hydrolase"/>
    <property type="match status" value="1"/>
</dbReference>
<reference evidence="7" key="1">
    <citation type="journal article" date="2014" name="Int. J. Syst. Evol. Microbiol.">
        <title>Complete genome sequence of Corynebacterium casei LMG S-19264T (=DSM 44701T), isolated from a smear-ripened cheese.</title>
        <authorList>
            <consortium name="US DOE Joint Genome Institute (JGI-PGF)"/>
            <person name="Walter F."/>
            <person name="Albersmeier A."/>
            <person name="Kalinowski J."/>
            <person name="Ruckert C."/>
        </authorList>
    </citation>
    <scope>NUCLEOTIDE SEQUENCE</scope>
    <source>
        <strain evidence="7">CGMCC 4.5737</strain>
    </source>
</reference>
<gene>
    <name evidence="7" type="ORF">GCM10012275_50320</name>
</gene>
<dbReference type="AlphaFoldDB" id="A0A8J3CIE9"/>
<dbReference type="Proteomes" id="UP000637578">
    <property type="component" value="Unassembled WGS sequence"/>
</dbReference>
<comment type="caution">
    <text evidence="7">The sequence shown here is derived from an EMBL/GenBank/DDBJ whole genome shotgun (WGS) entry which is preliminary data.</text>
</comment>
<dbReference type="InterPro" id="IPR051601">
    <property type="entry name" value="Serine_prot/Carboxylest_S33"/>
</dbReference>
<dbReference type="Pfam" id="PF08386">
    <property type="entry name" value="Abhydrolase_4"/>
    <property type="match status" value="1"/>
</dbReference>
<evidence type="ECO:0000256" key="4">
    <source>
        <dbReference type="SAM" id="MobiDB-lite"/>
    </source>
</evidence>
<proteinExistence type="inferred from homology"/>
<accession>A0A8J3CIE9</accession>
<feature type="domain" description="AB hydrolase-1" evidence="5">
    <location>
        <begin position="2"/>
        <end position="189"/>
    </location>
</feature>
<evidence type="ECO:0000256" key="2">
    <source>
        <dbReference type="ARBA" id="ARBA00022729"/>
    </source>
</evidence>
<keyword evidence="2" id="KW-0732">Signal</keyword>
<evidence type="ECO:0000259" key="5">
    <source>
        <dbReference type="Pfam" id="PF00561"/>
    </source>
</evidence>
<dbReference type="InterPro" id="IPR013595">
    <property type="entry name" value="Pept_S33_TAP-like_C"/>
</dbReference>
<sequence length="412" mass="43974">MVPGGPGESGTQMVSLDRERFTPGVRRHFDIIGIDPRGVGASSAVHCPRLEQTDVIARDDAEFNTIRAANSRFAEGCAARTGELLRHLDSRTAARDLQQVREALGEQQVSIYGSSYGTLLAGSYAELEPKRVRAMVLDGVVDPSVGLDVAVEREAGTLDEVFTDFTTWCARTTECALHGRDVGGLWDWLVERAREAPIPSSTGAVADDEVLLSRLYQLLYSSRNWPAAAGSIKLALEGDAGAFVNRAEPDSATSAPPPPSPAVQPTPDPEYHPEGLHSAVVCADRPPPYLDRERIDALARRVSERAPRFGEYVVWSQFRSCVGWPTAGGEARGAFHAPGLAPALVLGSHGDVATPLVGARAVTEQLPGSSLVVLDADEHGVYGWTSSCVDNAVERYLADGILPPPGTTCTVS</sequence>
<keyword evidence="8" id="KW-1185">Reference proteome</keyword>
<keyword evidence="3" id="KW-0378">Hydrolase</keyword>